<feature type="compositionally biased region" description="Low complexity" evidence="1">
    <location>
        <begin position="198"/>
        <end position="209"/>
    </location>
</feature>
<evidence type="ECO:0000256" key="1">
    <source>
        <dbReference type="SAM" id="MobiDB-lite"/>
    </source>
</evidence>
<name>A0A8C5TVI2_9PASS</name>
<protein>
    <submittedName>
        <fullName evidence="2">Uncharacterized protein</fullName>
    </submittedName>
</protein>
<dbReference type="AlphaFoldDB" id="A0A8C5TVI2"/>
<sequence length="224" mass="24155">MELDGIKGQILPPWSSIEVKAKPSLHGPPLGQRLDPLIRPLLAWPHVPPRSWLPLLLSSAGRGPPAAAPERSPSAAEATSILQLPHRTGAETDRRASSVRLSRGNREAPLAGDKARLRAPVVEEASEGMRRSWETRTMVPLGIAWKSRGSEPSRSGAKGERRAKVTLSLDVPTHHRIKNDPHSTSPRPEYLRAEEAGRAAQGRADGCAAHSARDHPSTKGATSE</sequence>
<keyword evidence="3" id="KW-1185">Reference proteome</keyword>
<feature type="region of interest" description="Disordered" evidence="1">
    <location>
        <begin position="61"/>
        <end position="115"/>
    </location>
</feature>
<proteinExistence type="predicted"/>
<reference evidence="2" key="1">
    <citation type="submission" date="2025-08" db="UniProtKB">
        <authorList>
            <consortium name="Ensembl"/>
        </authorList>
    </citation>
    <scope>IDENTIFICATION</scope>
</reference>
<evidence type="ECO:0000313" key="3">
    <source>
        <dbReference type="Proteomes" id="UP000694560"/>
    </source>
</evidence>
<accession>A0A8C5TVI2</accession>
<feature type="compositionally biased region" description="Low complexity" evidence="1">
    <location>
        <begin position="61"/>
        <end position="78"/>
    </location>
</feature>
<reference evidence="2" key="2">
    <citation type="submission" date="2025-09" db="UniProtKB">
        <authorList>
            <consortium name="Ensembl"/>
        </authorList>
    </citation>
    <scope>IDENTIFICATION</scope>
</reference>
<feature type="region of interest" description="Disordered" evidence="1">
    <location>
        <begin position="142"/>
        <end position="224"/>
    </location>
</feature>
<organism evidence="2 3">
    <name type="scientific">Malurus cyaneus samueli</name>
    <dbReference type="NCBI Taxonomy" id="2593467"/>
    <lineage>
        <taxon>Eukaryota</taxon>
        <taxon>Metazoa</taxon>
        <taxon>Chordata</taxon>
        <taxon>Craniata</taxon>
        <taxon>Vertebrata</taxon>
        <taxon>Euteleostomi</taxon>
        <taxon>Archelosauria</taxon>
        <taxon>Archosauria</taxon>
        <taxon>Dinosauria</taxon>
        <taxon>Saurischia</taxon>
        <taxon>Theropoda</taxon>
        <taxon>Coelurosauria</taxon>
        <taxon>Aves</taxon>
        <taxon>Neognathae</taxon>
        <taxon>Neoaves</taxon>
        <taxon>Telluraves</taxon>
        <taxon>Australaves</taxon>
        <taxon>Passeriformes</taxon>
        <taxon>Meliphagoidea</taxon>
        <taxon>Maluridae</taxon>
        <taxon>Malurus</taxon>
    </lineage>
</organism>
<evidence type="ECO:0000313" key="2">
    <source>
        <dbReference type="Ensembl" id="ENSMCSP00000011831.1"/>
    </source>
</evidence>
<dbReference type="Proteomes" id="UP000694560">
    <property type="component" value="Unplaced"/>
</dbReference>
<dbReference type="Ensembl" id="ENSMCST00000012137.1">
    <property type="protein sequence ID" value="ENSMCSP00000011831.1"/>
    <property type="gene ID" value="ENSMCSG00000008385.1"/>
</dbReference>